<organism evidence="1 2">
    <name type="scientific">Kitasatospora indigofera</name>
    <dbReference type="NCBI Taxonomy" id="67307"/>
    <lineage>
        <taxon>Bacteria</taxon>
        <taxon>Bacillati</taxon>
        <taxon>Actinomycetota</taxon>
        <taxon>Actinomycetes</taxon>
        <taxon>Kitasatosporales</taxon>
        <taxon>Streptomycetaceae</taxon>
        <taxon>Kitasatospora</taxon>
    </lineage>
</organism>
<accession>A0A919D8S7</accession>
<proteinExistence type="predicted"/>
<evidence type="ECO:0000313" key="1">
    <source>
        <dbReference type="EMBL" id="GHE25316.1"/>
    </source>
</evidence>
<dbReference type="AlphaFoldDB" id="A0A919D8S7"/>
<name>A0A919D8S7_9ACTN</name>
<sequence length="121" mass="13010">MVTPARRRRATPSSGCWLLPYIAVAGLPDQGLPVWRGVEVRVAARVLGAWRRLPLGLAALGGMPASHLRAARAKYVSVPGLSGSRVVHGPDWWVSGRRGCQRRLCRAMSALRAVAKAHQAA</sequence>
<gene>
    <name evidence="1" type="ORF">GCM10018781_76610</name>
</gene>
<reference evidence="1" key="2">
    <citation type="submission" date="2020-09" db="EMBL/GenBank/DDBJ databases">
        <authorList>
            <person name="Sun Q."/>
            <person name="Ohkuma M."/>
        </authorList>
    </citation>
    <scope>NUCLEOTIDE SEQUENCE</scope>
    <source>
        <strain evidence="1">JCM 4646</strain>
    </source>
</reference>
<comment type="caution">
    <text evidence="1">The sequence shown here is derived from an EMBL/GenBank/DDBJ whole genome shotgun (WGS) entry which is preliminary data.</text>
</comment>
<reference evidence="1" key="1">
    <citation type="journal article" date="2014" name="Int. J. Syst. Evol. Microbiol.">
        <title>Complete genome sequence of Corynebacterium casei LMG S-19264T (=DSM 44701T), isolated from a smear-ripened cheese.</title>
        <authorList>
            <consortium name="US DOE Joint Genome Institute (JGI-PGF)"/>
            <person name="Walter F."/>
            <person name="Albersmeier A."/>
            <person name="Kalinowski J."/>
            <person name="Ruckert C."/>
        </authorList>
    </citation>
    <scope>NUCLEOTIDE SEQUENCE</scope>
    <source>
        <strain evidence="1">JCM 4646</strain>
    </source>
</reference>
<dbReference type="EMBL" id="BNBO01000082">
    <property type="protein sequence ID" value="GHE25316.1"/>
    <property type="molecule type" value="Genomic_DNA"/>
</dbReference>
<evidence type="ECO:0000313" key="2">
    <source>
        <dbReference type="Proteomes" id="UP000617734"/>
    </source>
</evidence>
<dbReference type="Proteomes" id="UP000617734">
    <property type="component" value="Unassembled WGS sequence"/>
</dbReference>
<keyword evidence="2" id="KW-1185">Reference proteome</keyword>
<protein>
    <submittedName>
        <fullName evidence="1">Uncharacterized protein</fullName>
    </submittedName>
</protein>